<sequence length="290" mass="32297">MNRFIGEDDKLYSGQPIVDSNGFLPPLSELKANIIHGDILTEEKINITDKEIKVKKLLTPLAPSKIPIIRCIGLNYKEHAKEISKPIPKFPILFIKPSTSLQNPFDKVRIPTIATNNQVDYEVELAVVIGKDCKDVNRDDALQYVLGYTVANDISARKWQGNHLGSGQWCFSKGFDTFCPIGPQLVSASIIKDPNSLGIRTRLNDNNQLLQNSNTADMIFDVPELISFLSQGTTLQAGSLILTGTPQGVGYTRKPPIYLQHNDKIEVEIDQIGTLTNVIEYENQLHNSKL</sequence>
<comment type="similarity">
    <text evidence="1">Belongs to the FAH family.</text>
</comment>
<dbReference type="PANTHER" id="PTHR11820">
    <property type="entry name" value="ACYLPYRUVASE"/>
    <property type="match status" value="1"/>
</dbReference>
<dbReference type="PANTHER" id="PTHR11820:SF112">
    <property type="entry name" value="FUMARYLACETOACETATE HYDROLASE FAMILY PROTEIN (AFU_ORTHOLOGUE AFUA_1G02370)-RELATED"/>
    <property type="match status" value="1"/>
</dbReference>
<evidence type="ECO:0000313" key="4">
    <source>
        <dbReference type="EMBL" id="RIA99748.1"/>
    </source>
</evidence>
<evidence type="ECO:0000313" key="5">
    <source>
        <dbReference type="Proteomes" id="UP000265703"/>
    </source>
</evidence>
<dbReference type="STRING" id="658196.A0A397TP57"/>
<dbReference type="SUPFAM" id="SSF56529">
    <property type="entry name" value="FAH"/>
    <property type="match status" value="1"/>
</dbReference>
<evidence type="ECO:0000256" key="2">
    <source>
        <dbReference type="ARBA" id="ARBA00022723"/>
    </source>
</evidence>
<dbReference type="FunFam" id="3.90.850.10:FF:000002">
    <property type="entry name" value="2-hydroxyhepta-2,4-diene-1,7-dioate isomerase"/>
    <property type="match status" value="1"/>
</dbReference>
<dbReference type="OrthoDB" id="411064at2759"/>
<dbReference type="InterPro" id="IPR036663">
    <property type="entry name" value="Fumarylacetoacetase_C_sf"/>
</dbReference>
<dbReference type="Gene3D" id="3.90.850.10">
    <property type="entry name" value="Fumarylacetoacetase-like, C-terminal domain"/>
    <property type="match status" value="1"/>
</dbReference>
<keyword evidence="2" id="KW-0479">Metal-binding</keyword>
<name>A0A397TP57_9GLOM</name>
<keyword evidence="5" id="KW-1185">Reference proteome</keyword>
<proteinExistence type="inferred from homology"/>
<dbReference type="GO" id="GO:0046872">
    <property type="term" value="F:metal ion binding"/>
    <property type="evidence" value="ECO:0007669"/>
    <property type="project" value="UniProtKB-KW"/>
</dbReference>
<reference evidence="4 5" key="1">
    <citation type="submission" date="2018-06" db="EMBL/GenBank/DDBJ databases">
        <title>Comparative genomics reveals the genomic features of Rhizophagus irregularis, R. cerebriforme, R. diaphanum and Gigaspora rosea, and their symbiotic lifestyle signature.</title>
        <authorList>
            <person name="Morin E."/>
            <person name="San Clemente H."/>
            <person name="Chen E.C.H."/>
            <person name="De La Providencia I."/>
            <person name="Hainaut M."/>
            <person name="Kuo A."/>
            <person name="Kohler A."/>
            <person name="Murat C."/>
            <person name="Tang N."/>
            <person name="Roy S."/>
            <person name="Loubradou J."/>
            <person name="Henrissat B."/>
            <person name="Grigoriev I.V."/>
            <person name="Corradi N."/>
            <person name="Roux C."/>
            <person name="Martin F.M."/>
        </authorList>
    </citation>
    <scope>NUCLEOTIDE SEQUENCE [LARGE SCALE GENOMIC DNA]</scope>
    <source>
        <strain evidence="4 5">DAOM 227022</strain>
    </source>
</reference>
<accession>A0A397TP57</accession>
<dbReference type="Proteomes" id="UP000265703">
    <property type="component" value="Unassembled WGS sequence"/>
</dbReference>
<comment type="caution">
    <text evidence="4">The sequence shown here is derived from an EMBL/GenBank/DDBJ whole genome shotgun (WGS) entry which is preliminary data.</text>
</comment>
<feature type="domain" description="Fumarylacetoacetase-like C-terminal" evidence="3">
    <location>
        <begin position="69"/>
        <end position="279"/>
    </location>
</feature>
<dbReference type="GO" id="GO:0050163">
    <property type="term" value="F:oxaloacetate tautomerase activity"/>
    <property type="evidence" value="ECO:0007669"/>
    <property type="project" value="UniProtKB-ARBA"/>
</dbReference>
<evidence type="ECO:0000259" key="3">
    <source>
        <dbReference type="Pfam" id="PF01557"/>
    </source>
</evidence>
<organism evidence="4 5">
    <name type="scientific">Glomus cerebriforme</name>
    <dbReference type="NCBI Taxonomy" id="658196"/>
    <lineage>
        <taxon>Eukaryota</taxon>
        <taxon>Fungi</taxon>
        <taxon>Fungi incertae sedis</taxon>
        <taxon>Mucoromycota</taxon>
        <taxon>Glomeromycotina</taxon>
        <taxon>Glomeromycetes</taxon>
        <taxon>Glomerales</taxon>
        <taxon>Glomeraceae</taxon>
        <taxon>Glomus</taxon>
    </lineage>
</organism>
<dbReference type="AlphaFoldDB" id="A0A397TP57"/>
<protein>
    <recommendedName>
        <fullName evidence="3">Fumarylacetoacetase-like C-terminal domain-containing protein</fullName>
    </recommendedName>
</protein>
<dbReference type="InterPro" id="IPR011234">
    <property type="entry name" value="Fumarylacetoacetase-like_C"/>
</dbReference>
<dbReference type="Pfam" id="PF01557">
    <property type="entry name" value="FAA_hydrolase"/>
    <property type="match status" value="1"/>
</dbReference>
<dbReference type="EMBL" id="QKYT01000001">
    <property type="protein sequence ID" value="RIA99748.1"/>
    <property type="molecule type" value="Genomic_DNA"/>
</dbReference>
<evidence type="ECO:0000256" key="1">
    <source>
        <dbReference type="ARBA" id="ARBA00010211"/>
    </source>
</evidence>
<dbReference type="GO" id="GO:0006107">
    <property type="term" value="P:oxaloacetate metabolic process"/>
    <property type="evidence" value="ECO:0007669"/>
    <property type="project" value="UniProtKB-ARBA"/>
</dbReference>
<gene>
    <name evidence="4" type="ORF">C1645_684647</name>
</gene>